<dbReference type="AlphaFoldDB" id="A0A8H5SZY0"/>
<organism evidence="2 3">
    <name type="scientific">Fusarium heterosporum</name>
    <dbReference type="NCBI Taxonomy" id="42747"/>
    <lineage>
        <taxon>Eukaryota</taxon>
        <taxon>Fungi</taxon>
        <taxon>Dikarya</taxon>
        <taxon>Ascomycota</taxon>
        <taxon>Pezizomycotina</taxon>
        <taxon>Sordariomycetes</taxon>
        <taxon>Hypocreomycetidae</taxon>
        <taxon>Hypocreales</taxon>
        <taxon>Nectriaceae</taxon>
        <taxon>Fusarium</taxon>
        <taxon>Fusarium heterosporum species complex</taxon>
    </lineage>
</organism>
<dbReference type="EMBL" id="JAAGWQ010000206">
    <property type="protein sequence ID" value="KAF5659857.1"/>
    <property type="molecule type" value="Genomic_DNA"/>
</dbReference>
<gene>
    <name evidence="2" type="ORF">FHETE_9247</name>
</gene>
<proteinExistence type="predicted"/>
<dbReference type="OrthoDB" id="4217619at2759"/>
<comment type="caution">
    <text evidence="2">The sequence shown here is derived from an EMBL/GenBank/DDBJ whole genome shotgun (WGS) entry which is preliminary data.</text>
</comment>
<evidence type="ECO:0000313" key="2">
    <source>
        <dbReference type="EMBL" id="KAF5659857.1"/>
    </source>
</evidence>
<sequence>MPQIIDLTGSSPAAPTRQTRSSTRQVLPPTVPLPNNHQPQEPPSGKPKIDHILPGFSIHSLPLPTEDHHALRSKRTWLFSHTVPLPRDVLRSITLNPSTYRNPVDATYVFAKAEAGTAVCISPDGVLLTCAHCIAETLSELTTTSSHVLVHSSGNIVSATLLAWDQARDLALLLISQAEILNRPFPYARIAHSPPKFNSKLLCIGHPGSEDLEANRSGVKTEYDALVLSEGTFRGLAKNQDPQNNGDIGALKHNCWTYWGHSGAGLFDRKTGALAGVHSSWDEETGMRRGVPLEAVMAFLQEFEMSRQKSFGEQWQWYVK</sequence>
<accession>A0A8H5SZY0</accession>
<evidence type="ECO:0000256" key="1">
    <source>
        <dbReference type="SAM" id="MobiDB-lite"/>
    </source>
</evidence>
<dbReference type="SUPFAM" id="SSF50494">
    <property type="entry name" value="Trypsin-like serine proteases"/>
    <property type="match status" value="1"/>
</dbReference>
<evidence type="ECO:0000313" key="3">
    <source>
        <dbReference type="Proteomes" id="UP000567885"/>
    </source>
</evidence>
<dbReference type="Pfam" id="PF13365">
    <property type="entry name" value="Trypsin_2"/>
    <property type="match status" value="1"/>
</dbReference>
<reference evidence="2 3" key="1">
    <citation type="submission" date="2020-05" db="EMBL/GenBank/DDBJ databases">
        <title>Identification and distribution of gene clusters putatively required for synthesis of sphingolipid metabolism inhibitors in phylogenetically diverse species of the filamentous fungus Fusarium.</title>
        <authorList>
            <person name="Kim H.-S."/>
            <person name="Busman M."/>
            <person name="Brown D.W."/>
            <person name="Divon H."/>
            <person name="Uhlig S."/>
            <person name="Proctor R.H."/>
        </authorList>
    </citation>
    <scope>NUCLEOTIDE SEQUENCE [LARGE SCALE GENOMIC DNA]</scope>
    <source>
        <strain evidence="2 3">NRRL 20693</strain>
    </source>
</reference>
<dbReference type="InterPro" id="IPR009003">
    <property type="entry name" value="Peptidase_S1_PA"/>
</dbReference>
<feature type="region of interest" description="Disordered" evidence="1">
    <location>
        <begin position="1"/>
        <end position="48"/>
    </location>
</feature>
<feature type="compositionally biased region" description="Polar residues" evidence="1">
    <location>
        <begin position="8"/>
        <end position="25"/>
    </location>
</feature>
<protein>
    <submittedName>
        <fullName evidence="2">AT hook domain-containing protein</fullName>
    </submittedName>
</protein>
<name>A0A8H5SZY0_FUSHE</name>
<dbReference type="Proteomes" id="UP000567885">
    <property type="component" value="Unassembled WGS sequence"/>
</dbReference>
<keyword evidence="3" id="KW-1185">Reference proteome</keyword>
<dbReference type="Gene3D" id="2.40.10.120">
    <property type="match status" value="1"/>
</dbReference>